<dbReference type="InterPro" id="IPR019811">
    <property type="entry name" value="HDH_CS"/>
</dbReference>
<keyword evidence="6" id="KW-0028">Amino-acid biosynthesis</keyword>
<dbReference type="Pfam" id="PF01842">
    <property type="entry name" value="ACT"/>
    <property type="match status" value="1"/>
</dbReference>
<evidence type="ECO:0000256" key="6">
    <source>
        <dbReference type="ARBA" id="ARBA00022605"/>
    </source>
</evidence>
<reference evidence="14 15" key="1">
    <citation type="submission" date="2012-09" db="EMBL/GenBank/DDBJ databases">
        <title>Genome Sequence of alkane-degrading Bacterium Alcanivorax jadensis T9.</title>
        <authorList>
            <person name="Lai Q."/>
            <person name="Shao Z."/>
        </authorList>
    </citation>
    <scope>NUCLEOTIDE SEQUENCE [LARGE SCALE GENOMIC DNA]</scope>
    <source>
        <strain evidence="14 15">T9</strain>
    </source>
</reference>
<keyword evidence="15" id="KW-1185">Reference proteome</keyword>
<evidence type="ECO:0000256" key="9">
    <source>
        <dbReference type="ARBA" id="ARBA00023002"/>
    </source>
</evidence>
<dbReference type="PANTHER" id="PTHR43331:SF1">
    <property type="entry name" value="HOMOSERINE DEHYDROGENASE"/>
    <property type="match status" value="1"/>
</dbReference>
<evidence type="ECO:0000256" key="3">
    <source>
        <dbReference type="ARBA" id="ARBA00006753"/>
    </source>
</evidence>
<proteinExistence type="inferred from homology"/>
<dbReference type="PROSITE" id="PS51671">
    <property type="entry name" value="ACT"/>
    <property type="match status" value="1"/>
</dbReference>
<keyword evidence="8" id="KW-0521">NADP</keyword>
<keyword evidence="10" id="KW-0486">Methionine biosynthesis</keyword>
<comment type="similarity">
    <text evidence="3 12">Belongs to the homoserine dehydrogenase family.</text>
</comment>
<dbReference type="Pfam" id="PF03447">
    <property type="entry name" value="NAD_binding_3"/>
    <property type="match status" value="1"/>
</dbReference>
<comment type="pathway">
    <text evidence="2">Amino-acid biosynthesis; L-methionine biosynthesis via de novo pathway; L-homoserine from L-aspartate: step 3/3.</text>
</comment>
<name>A0ABR4WCZ1_9GAMM</name>
<dbReference type="InterPro" id="IPR045865">
    <property type="entry name" value="ACT-like_dom_sf"/>
</dbReference>
<dbReference type="SUPFAM" id="SSF55021">
    <property type="entry name" value="ACT-like"/>
    <property type="match status" value="1"/>
</dbReference>
<comment type="catalytic activity">
    <reaction evidence="11">
        <text>L-homoserine + NAD(+) = L-aspartate 4-semialdehyde + NADH + H(+)</text>
        <dbReference type="Rhea" id="RHEA:15757"/>
        <dbReference type="ChEBI" id="CHEBI:15378"/>
        <dbReference type="ChEBI" id="CHEBI:57476"/>
        <dbReference type="ChEBI" id="CHEBI:57540"/>
        <dbReference type="ChEBI" id="CHEBI:57945"/>
        <dbReference type="ChEBI" id="CHEBI:537519"/>
        <dbReference type="EC" id="1.1.1.3"/>
    </reaction>
    <physiologicalReaction direction="right-to-left" evidence="11">
        <dbReference type="Rhea" id="RHEA:15759"/>
    </physiologicalReaction>
</comment>
<dbReference type="PANTHER" id="PTHR43331">
    <property type="entry name" value="HOMOSERINE DEHYDROGENASE"/>
    <property type="match status" value="1"/>
</dbReference>
<evidence type="ECO:0000256" key="10">
    <source>
        <dbReference type="ARBA" id="ARBA00023167"/>
    </source>
</evidence>
<dbReference type="NCBIfam" id="NF004976">
    <property type="entry name" value="PRK06349.1"/>
    <property type="match status" value="1"/>
</dbReference>
<dbReference type="EC" id="1.1.1.3" evidence="4"/>
<dbReference type="PIRSF" id="PIRSF000098">
    <property type="entry name" value="Homoser_dehydrog"/>
    <property type="match status" value="1"/>
</dbReference>
<dbReference type="Pfam" id="PF00742">
    <property type="entry name" value="Homoserine_dh"/>
    <property type="match status" value="1"/>
</dbReference>
<evidence type="ECO:0000313" key="15">
    <source>
        <dbReference type="Proteomes" id="UP000029443"/>
    </source>
</evidence>
<gene>
    <name evidence="14" type="ORF">T9A_01978</name>
</gene>
<dbReference type="InterPro" id="IPR016204">
    <property type="entry name" value="HDH"/>
</dbReference>
<evidence type="ECO:0000256" key="11">
    <source>
        <dbReference type="ARBA" id="ARBA00049031"/>
    </source>
</evidence>
<dbReference type="Gene3D" id="3.40.50.720">
    <property type="entry name" value="NAD(P)-binding Rossmann-like Domain"/>
    <property type="match status" value="1"/>
</dbReference>
<feature type="domain" description="ACT" evidence="13">
    <location>
        <begin position="353"/>
        <end position="433"/>
    </location>
</feature>
<dbReference type="InterPro" id="IPR036291">
    <property type="entry name" value="NAD(P)-bd_dom_sf"/>
</dbReference>
<evidence type="ECO:0000313" key="14">
    <source>
        <dbReference type="EMBL" id="KGD61118.1"/>
    </source>
</evidence>
<protein>
    <recommendedName>
        <fullName evidence="5">Homoserine dehydrogenase</fullName>
        <ecNumber evidence="4">1.1.1.3</ecNumber>
    </recommendedName>
</protein>
<dbReference type="InterPro" id="IPR002912">
    <property type="entry name" value="ACT_dom"/>
</dbReference>
<sequence length="433" mass="46264">MDSVKVGIAGLGTVGSGTVNVLKRNARDIARRVGRPIEITHIGARRDNPACDTQGIRLSRDIFAVATDPDIDILVELIGGIDTARELVLTAIKNGKHIVTANKALIAEHGNEIFQAAQDNGVDVAFEASVAGGIPILKSLGEGLAANHINWLAGIINGTGNFILTEMEEGGRAFKDVLDEAQQLGYAEADPTFDVEGIDAAHKLTILASIAFGIPLQFSQVYTEGISRITTEDVASAAHFGYRIKHLGIAKDTGKGIELRVHPTLVPKETMLSAVNGVMNAVMIHGDAVGPTMFYGAGAGAEPTASAVVADIIELGRALTVDHDERVPYLGFHTDHMSDEPILTIDDVSCCFYLRLHVQDKKGVLADVTRILSDNNVSIDAMIQREVDQGLVPIVMMTHEVREGDMNLALAKIGALDTVDSDIMRIRVETLDA</sequence>
<dbReference type="InterPro" id="IPR001342">
    <property type="entry name" value="HDH_cat"/>
</dbReference>
<dbReference type="EMBL" id="ARXU01000006">
    <property type="protein sequence ID" value="KGD61118.1"/>
    <property type="molecule type" value="Genomic_DNA"/>
</dbReference>
<dbReference type="SUPFAM" id="SSF55347">
    <property type="entry name" value="Glyceraldehyde-3-phosphate dehydrogenase-like, C-terminal domain"/>
    <property type="match status" value="1"/>
</dbReference>
<evidence type="ECO:0000256" key="7">
    <source>
        <dbReference type="ARBA" id="ARBA00022697"/>
    </source>
</evidence>
<evidence type="ECO:0000259" key="13">
    <source>
        <dbReference type="PROSITE" id="PS51671"/>
    </source>
</evidence>
<dbReference type="Proteomes" id="UP000029443">
    <property type="component" value="Unassembled WGS sequence"/>
</dbReference>
<dbReference type="InterPro" id="IPR005106">
    <property type="entry name" value="Asp/hSer_DH_NAD-bd"/>
</dbReference>
<evidence type="ECO:0000256" key="1">
    <source>
        <dbReference type="ARBA" id="ARBA00005056"/>
    </source>
</evidence>
<keyword evidence="9" id="KW-0560">Oxidoreductase</keyword>
<evidence type="ECO:0000256" key="2">
    <source>
        <dbReference type="ARBA" id="ARBA00005062"/>
    </source>
</evidence>
<dbReference type="RefSeq" id="WP_035247812.1">
    <property type="nucleotide sequence ID" value="NZ_ARXU01000006.1"/>
</dbReference>
<comment type="pathway">
    <text evidence="1">Amino-acid biosynthesis; L-threonine biosynthesis; L-threonine from L-aspartate: step 3/5.</text>
</comment>
<organism evidence="14 15">
    <name type="scientific">Alcanivorax jadensis T9</name>
    <dbReference type="NCBI Taxonomy" id="1177181"/>
    <lineage>
        <taxon>Bacteria</taxon>
        <taxon>Pseudomonadati</taxon>
        <taxon>Pseudomonadota</taxon>
        <taxon>Gammaproteobacteria</taxon>
        <taxon>Oceanospirillales</taxon>
        <taxon>Alcanivoracaceae</taxon>
        <taxon>Alcanivorax</taxon>
    </lineage>
</organism>
<dbReference type="SUPFAM" id="SSF51735">
    <property type="entry name" value="NAD(P)-binding Rossmann-fold domains"/>
    <property type="match status" value="1"/>
</dbReference>
<dbReference type="PROSITE" id="PS01042">
    <property type="entry name" value="HOMOSER_DHGENASE"/>
    <property type="match status" value="1"/>
</dbReference>
<accession>A0ABR4WCZ1</accession>
<dbReference type="Gene3D" id="3.30.70.260">
    <property type="match status" value="1"/>
</dbReference>
<evidence type="ECO:0000256" key="12">
    <source>
        <dbReference type="RuleBase" id="RU004171"/>
    </source>
</evidence>
<evidence type="ECO:0000256" key="4">
    <source>
        <dbReference type="ARBA" id="ARBA00013213"/>
    </source>
</evidence>
<comment type="caution">
    <text evidence="14">The sequence shown here is derived from an EMBL/GenBank/DDBJ whole genome shotgun (WGS) entry which is preliminary data.</text>
</comment>
<dbReference type="Gene3D" id="3.30.360.10">
    <property type="entry name" value="Dihydrodipicolinate Reductase, domain 2"/>
    <property type="match status" value="1"/>
</dbReference>
<evidence type="ECO:0000256" key="5">
    <source>
        <dbReference type="ARBA" id="ARBA00013376"/>
    </source>
</evidence>
<evidence type="ECO:0000256" key="8">
    <source>
        <dbReference type="ARBA" id="ARBA00022857"/>
    </source>
</evidence>
<dbReference type="CDD" id="cd04881">
    <property type="entry name" value="ACT_HSDH-Hom"/>
    <property type="match status" value="1"/>
</dbReference>
<keyword evidence="7" id="KW-0791">Threonine biosynthesis</keyword>